<gene>
    <name evidence="2" type="ORF">DXX99_05020</name>
</gene>
<comment type="caution">
    <text evidence="2">The sequence shown here is derived from an EMBL/GenBank/DDBJ whole genome shotgun (WGS) entry which is preliminary data.</text>
</comment>
<proteinExistence type="predicted"/>
<feature type="region of interest" description="Disordered" evidence="1">
    <location>
        <begin position="84"/>
        <end position="103"/>
    </location>
</feature>
<accession>A0A3D8P448</accession>
<evidence type="ECO:0000256" key="1">
    <source>
        <dbReference type="SAM" id="MobiDB-lite"/>
    </source>
</evidence>
<evidence type="ECO:0000313" key="2">
    <source>
        <dbReference type="EMBL" id="RDV83659.1"/>
    </source>
</evidence>
<dbReference type="AlphaFoldDB" id="A0A3D8P448"/>
<dbReference type="OrthoDB" id="2112876at2"/>
<organism evidence="2 3">
    <name type="scientific">Ammonifex thiophilus</name>
    <dbReference type="NCBI Taxonomy" id="444093"/>
    <lineage>
        <taxon>Bacteria</taxon>
        <taxon>Bacillati</taxon>
        <taxon>Bacillota</taxon>
        <taxon>Clostridia</taxon>
        <taxon>Thermoanaerobacterales</taxon>
        <taxon>Thermoanaerobacteraceae</taxon>
        <taxon>Ammonifex</taxon>
    </lineage>
</organism>
<keyword evidence="3" id="KW-1185">Reference proteome</keyword>
<dbReference type="RefSeq" id="WP_015738903.1">
    <property type="nucleotide sequence ID" value="NZ_QSLN01000004.1"/>
</dbReference>
<sequence length="103" mass="11611">MAKAWVVNSDYDAYREIARAVVFQALRDAIKPKFVSSEGERRAVKEDALRFLRKAVEEDGYERLLFEVAGICARQALKWVSELQASQGEEPDQKGANDAFLSS</sequence>
<dbReference type="Proteomes" id="UP000256329">
    <property type="component" value="Unassembled WGS sequence"/>
</dbReference>
<name>A0A3D8P448_9THEO</name>
<reference evidence="2 3" key="1">
    <citation type="submission" date="2018-08" db="EMBL/GenBank/DDBJ databases">
        <title>Form III RuBisCO-mediated autotrophy in Thermodesulfobium bacteria.</title>
        <authorList>
            <person name="Toshchakov S.V."/>
            <person name="Kublanov I.V."/>
            <person name="Frolov E."/>
            <person name="Bonch-Osmolovskaya E.A."/>
            <person name="Tourova T.P."/>
            <person name="Chernych N.A."/>
            <person name="Lebedinsky A.V."/>
        </authorList>
    </citation>
    <scope>NUCLEOTIDE SEQUENCE [LARGE SCALE GENOMIC DNA]</scope>
    <source>
        <strain evidence="2 3">SR</strain>
    </source>
</reference>
<dbReference type="EMBL" id="QSLN01000004">
    <property type="protein sequence ID" value="RDV83659.1"/>
    <property type="molecule type" value="Genomic_DNA"/>
</dbReference>
<evidence type="ECO:0000313" key="3">
    <source>
        <dbReference type="Proteomes" id="UP000256329"/>
    </source>
</evidence>
<protein>
    <submittedName>
        <fullName evidence="2">Uncharacterized protein</fullName>
    </submittedName>
</protein>